<dbReference type="RefSeq" id="WP_006106682.1">
    <property type="nucleotide sequence ID" value="NZ_AOIO01000003.1"/>
</dbReference>
<gene>
    <name evidence="2" type="ORF">C481_00015</name>
</gene>
<dbReference type="EMBL" id="AOIO01000003">
    <property type="protein sequence ID" value="ELZ05875.1"/>
    <property type="molecule type" value="Genomic_DNA"/>
</dbReference>
<dbReference type="GO" id="GO:0016301">
    <property type="term" value="F:kinase activity"/>
    <property type="evidence" value="ECO:0007669"/>
    <property type="project" value="UniProtKB-KW"/>
</dbReference>
<name>M0B4X6_NATA1</name>
<dbReference type="OrthoDB" id="165911at2157"/>
<feature type="domain" description="MEDS" evidence="1">
    <location>
        <begin position="44"/>
        <end position="205"/>
    </location>
</feature>
<protein>
    <submittedName>
        <fullName evidence="2">Multi-sensor signal transduction histidine kinase</fullName>
    </submittedName>
</protein>
<evidence type="ECO:0000313" key="3">
    <source>
        <dbReference type="Proteomes" id="UP000011554"/>
    </source>
</evidence>
<keyword evidence="3" id="KW-1185">Reference proteome</keyword>
<accession>M0B4X6</accession>
<evidence type="ECO:0000259" key="1">
    <source>
        <dbReference type="Pfam" id="PF14417"/>
    </source>
</evidence>
<keyword evidence="2" id="KW-0808">Transferase</keyword>
<dbReference type="InterPro" id="IPR025847">
    <property type="entry name" value="MEDS_domain"/>
</dbReference>
<dbReference type="Proteomes" id="UP000011554">
    <property type="component" value="Unassembled WGS sequence"/>
</dbReference>
<comment type="caution">
    <text evidence="2">The sequence shown here is derived from an EMBL/GenBank/DDBJ whole genome shotgun (WGS) entry which is preliminary data.</text>
</comment>
<reference evidence="2 3" key="1">
    <citation type="journal article" date="2014" name="PLoS Genet.">
        <title>Phylogenetically driven sequencing of extremely halophilic archaea reveals strategies for static and dynamic osmo-response.</title>
        <authorList>
            <person name="Becker E.A."/>
            <person name="Seitzer P.M."/>
            <person name="Tritt A."/>
            <person name="Larsen D."/>
            <person name="Krusor M."/>
            <person name="Yao A.I."/>
            <person name="Wu D."/>
            <person name="Madern D."/>
            <person name="Eisen J.A."/>
            <person name="Darling A.E."/>
            <person name="Facciotti M.T."/>
        </authorList>
    </citation>
    <scope>NUCLEOTIDE SEQUENCE [LARGE SCALE GENOMIC DNA]</scope>
    <source>
        <strain evidence="2 3">DSM 12278</strain>
    </source>
</reference>
<proteinExistence type="predicted"/>
<dbReference type="AlphaFoldDB" id="M0B4X6"/>
<sequence>MSNELERSNQRAALGHESGLEALRQSTEFRGPAEHPDDHDHSNDHFALIYEDRDDQFAAAIPFIEQGLERGERCLYVADDNARDDVLRAMRAYGIDVDAALESGALSVLAPTDTYRRTGEFDRTTMLEFWEESLEQARDEDGYTGLRAAAEMTWALEGDTDADELVEYEAVLNPLYQNEDYAVMCQYNRERFPTSVIHDVIKTHPHVVSDNTVSQNVYYTPPEKFFGSETMEAKVDRMMRTLQELSLIHIS</sequence>
<feature type="non-terminal residue" evidence="2">
    <location>
        <position position="251"/>
    </location>
</feature>
<organism evidence="2 3">
    <name type="scientific">Natrialba asiatica (strain ATCC 700177 / DSM 12278 / JCM 9576 / FERM P-10747 / NBRC 102637 / 172P1)</name>
    <dbReference type="NCBI Taxonomy" id="29540"/>
    <lineage>
        <taxon>Archaea</taxon>
        <taxon>Methanobacteriati</taxon>
        <taxon>Methanobacteriota</taxon>
        <taxon>Stenosarchaea group</taxon>
        <taxon>Halobacteria</taxon>
        <taxon>Halobacteriales</taxon>
        <taxon>Natrialbaceae</taxon>
        <taxon>Natrialba</taxon>
    </lineage>
</organism>
<evidence type="ECO:0000313" key="2">
    <source>
        <dbReference type="EMBL" id="ELZ05875.1"/>
    </source>
</evidence>
<dbReference type="Pfam" id="PF14417">
    <property type="entry name" value="MEDS"/>
    <property type="match status" value="1"/>
</dbReference>
<dbReference type="eggNOG" id="arCOG03567">
    <property type="taxonomic scope" value="Archaea"/>
</dbReference>
<dbReference type="InterPro" id="IPR027417">
    <property type="entry name" value="P-loop_NTPase"/>
</dbReference>
<dbReference type="Gene3D" id="3.40.50.300">
    <property type="entry name" value="P-loop containing nucleotide triphosphate hydrolases"/>
    <property type="match status" value="1"/>
</dbReference>
<keyword evidence="2" id="KW-0418">Kinase</keyword>
<dbReference type="STRING" id="29540.C481_00015"/>